<dbReference type="RefSeq" id="XP_062689690.1">
    <property type="nucleotide sequence ID" value="XM_062833520.1"/>
</dbReference>
<dbReference type="EMBL" id="JAULSX010000007">
    <property type="protein sequence ID" value="KAK3487563.1"/>
    <property type="molecule type" value="Genomic_DNA"/>
</dbReference>
<reference evidence="3 4" key="1">
    <citation type="journal article" date="2023" name="Mol. Phylogenet. Evol.">
        <title>Genome-scale phylogeny and comparative genomics of the fungal order Sordariales.</title>
        <authorList>
            <person name="Hensen N."/>
            <person name="Bonometti L."/>
            <person name="Westerberg I."/>
            <person name="Brannstrom I.O."/>
            <person name="Guillou S."/>
            <person name="Cros-Aarteil S."/>
            <person name="Calhoun S."/>
            <person name="Haridas S."/>
            <person name="Kuo A."/>
            <person name="Mondo S."/>
            <person name="Pangilinan J."/>
            <person name="Riley R."/>
            <person name="LaButti K."/>
            <person name="Andreopoulos B."/>
            <person name="Lipzen A."/>
            <person name="Chen C."/>
            <person name="Yan M."/>
            <person name="Daum C."/>
            <person name="Ng V."/>
            <person name="Clum A."/>
            <person name="Steindorff A."/>
            <person name="Ohm R.A."/>
            <person name="Martin F."/>
            <person name="Silar P."/>
            <person name="Natvig D.O."/>
            <person name="Lalanne C."/>
            <person name="Gautier V."/>
            <person name="Ament-Velasquez S.L."/>
            <person name="Kruys A."/>
            <person name="Hutchinson M.I."/>
            <person name="Powell A.J."/>
            <person name="Barry K."/>
            <person name="Miller A.N."/>
            <person name="Grigoriev I.V."/>
            <person name="Debuchy R."/>
            <person name="Gladieux P."/>
            <person name="Hiltunen Thoren M."/>
            <person name="Johannesson H."/>
        </authorList>
    </citation>
    <scope>NUCLEOTIDE SEQUENCE [LARGE SCALE GENOMIC DNA]</scope>
    <source>
        <strain evidence="3 4">FGSC 10403</strain>
    </source>
</reference>
<keyword evidence="2" id="KW-0812">Transmembrane</keyword>
<accession>A0AAJ0I1E0</accession>
<feature type="region of interest" description="Disordered" evidence="1">
    <location>
        <begin position="87"/>
        <end position="131"/>
    </location>
</feature>
<keyword evidence="4" id="KW-1185">Reference proteome</keyword>
<dbReference type="GeneID" id="87871142"/>
<dbReference type="Proteomes" id="UP001285908">
    <property type="component" value="Unassembled WGS sequence"/>
</dbReference>
<gene>
    <name evidence="3" type="ORF">B0T23DRAFT_209132</name>
</gene>
<sequence>MDSDSFFLDLLFVAISPAAIVVVMILSCLIMFIVFGGIGMIGYGIVSIFSSVREYVRGRGVVAAGGGNDYELIDALDWRSAINSVENMEEQQQQKYLQQQEDDEEMAERRRRSNAPTPSSSRASSRTLSLA</sequence>
<feature type="transmembrane region" description="Helical" evidence="2">
    <location>
        <begin position="20"/>
        <end position="49"/>
    </location>
</feature>
<evidence type="ECO:0000256" key="2">
    <source>
        <dbReference type="SAM" id="Phobius"/>
    </source>
</evidence>
<protein>
    <submittedName>
        <fullName evidence="3">Uncharacterized protein</fullName>
    </submittedName>
</protein>
<keyword evidence="2" id="KW-0472">Membrane</keyword>
<feature type="compositionally biased region" description="Low complexity" evidence="1">
    <location>
        <begin position="114"/>
        <end position="131"/>
    </location>
</feature>
<name>A0AAJ0I1E0_9PEZI</name>
<dbReference type="AlphaFoldDB" id="A0AAJ0I1E0"/>
<evidence type="ECO:0000313" key="3">
    <source>
        <dbReference type="EMBL" id="KAK3487563.1"/>
    </source>
</evidence>
<feature type="compositionally biased region" description="Low complexity" evidence="1">
    <location>
        <begin position="90"/>
        <end position="99"/>
    </location>
</feature>
<evidence type="ECO:0000256" key="1">
    <source>
        <dbReference type="SAM" id="MobiDB-lite"/>
    </source>
</evidence>
<comment type="caution">
    <text evidence="3">The sequence shown here is derived from an EMBL/GenBank/DDBJ whole genome shotgun (WGS) entry which is preliminary data.</text>
</comment>
<proteinExistence type="predicted"/>
<evidence type="ECO:0000313" key="4">
    <source>
        <dbReference type="Proteomes" id="UP001285908"/>
    </source>
</evidence>
<keyword evidence="2" id="KW-1133">Transmembrane helix</keyword>
<organism evidence="3 4">
    <name type="scientific">Neurospora hispaniola</name>
    <dbReference type="NCBI Taxonomy" id="588809"/>
    <lineage>
        <taxon>Eukaryota</taxon>
        <taxon>Fungi</taxon>
        <taxon>Dikarya</taxon>
        <taxon>Ascomycota</taxon>
        <taxon>Pezizomycotina</taxon>
        <taxon>Sordariomycetes</taxon>
        <taxon>Sordariomycetidae</taxon>
        <taxon>Sordariales</taxon>
        <taxon>Sordariaceae</taxon>
        <taxon>Neurospora</taxon>
    </lineage>
</organism>